<accession>A0ABY7DSL8</accession>
<reference evidence="3" key="1">
    <citation type="submission" date="2022-11" db="EMBL/GenBank/DDBJ databases">
        <title>Centuries of genome instability and evolution in soft-shell clam transmissible cancer (bioRxiv).</title>
        <authorList>
            <person name="Hart S.F.M."/>
            <person name="Yonemitsu M.A."/>
            <person name="Giersch R.M."/>
            <person name="Beal B.F."/>
            <person name="Arriagada G."/>
            <person name="Davis B.W."/>
            <person name="Ostrander E.A."/>
            <person name="Goff S.P."/>
            <person name="Metzger M.J."/>
        </authorList>
    </citation>
    <scope>NUCLEOTIDE SEQUENCE</scope>
    <source>
        <strain evidence="3">MELC-2E11</strain>
        <tissue evidence="3">Siphon/mantle</tissue>
    </source>
</reference>
<feature type="coiled-coil region" evidence="1">
    <location>
        <begin position="123"/>
        <end position="164"/>
    </location>
</feature>
<evidence type="ECO:0000313" key="4">
    <source>
        <dbReference type="Proteomes" id="UP001164746"/>
    </source>
</evidence>
<feature type="compositionally biased region" description="Polar residues" evidence="2">
    <location>
        <begin position="256"/>
        <end position="269"/>
    </location>
</feature>
<feature type="compositionally biased region" description="Basic and acidic residues" evidence="2">
    <location>
        <begin position="1"/>
        <end position="14"/>
    </location>
</feature>
<dbReference type="EMBL" id="CP111014">
    <property type="protein sequence ID" value="WAQ99340.1"/>
    <property type="molecule type" value="Genomic_DNA"/>
</dbReference>
<evidence type="ECO:0000313" key="3">
    <source>
        <dbReference type="EMBL" id="WAQ99340.1"/>
    </source>
</evidence>
<gene>
    <name evidence="3" type="ORF">MAR_023713</name>
</gene>
<sequence>MAEVLKEMLNRDSNRPSPYQNFDTIPTEEVLEQLEQETKKWTEYLTKLRSQEKIDGQTKFELFRKIDQTSVSFSKMIPPAVQSKLGSRETTAQEPAPVIDTKVPANEHLEPRPASPIAVEEEKLYLQENAKKIKEQNKTLEDKVKELELAIETQKNNEHILTEQNSKLDQQLKTTEYSMQENAFEFCEIKATLVLKDTERAMNLLLEVEYPQDEKTVPVMATMPKKRLAKELAQYMRQNSSLEDYKLQQKWQAKRTSFSDPNTDDSTAVDQEAKSVHVDDQMKNLRKDVSVSMIPVVQRKRLLNGVNKY</sequence>
<evidence type="ECO:0000256" key="1">
    <source>
        <dbReference type="SAM" id="Coils"/>
    </source>
</evidence>
<feature type="region of interest" description="Disordered" evidence="2">
    <location>
        <begin position="256"/>
        <end position="275"/>
    </location>
</feature>
<keyword evidence="1" id="KW-0175">Coiled coil</keyword>
<feature type="region of interest" description="Disordered" evidence="2">
    <location>
        <begin position="1"/>
        <end position="23"/>
    </location>
</feature>
<dbReference type="Proteomes" id="UP001164746">
    <property type="component" value="Chromosome 3"/>
</dbReference>
<proteinExistence type="predicted"/>
<keyword evidence="4" id="KW-1185">Reference proteome</keyword>
<evidence type="ECO:0000256" key="2">
    <source>
        <dbReference type="SAM" id="MobiDB-lite"/>
    </source>
</evidence>
<name>A0ABY7DSL8_MYAAR</name>
<organism evidence="3 4">
    <name type="scientific">Mya arenaria</name>
    <name type="common">Soft-shell clam</name>
    <dbReference type="NCBI Taxonomy" id="6604"/>
    <lineage>
        <taxon>Eukaryota</taxon>
        <taxon>Metazoa</taxon>
        <taxon>Spiralia</taxon>
        <taxon>Lophotrochozoa</taxon>
        <taxon>Mollusca</taxon>
        <taxon>Bivalvia</taxon>
        <taxon>Autobranchia</taxon>
        <taxon>Heteroconchia</taxon>
        <taxon>Euheterodonta</taxon>
        <taxon>Imparidentia</taxon>
        <taxon>Neoheterodontei</taxon>
        <taxon>Myida</taxon>
        <taxon>Myoidea</taxon>
        <taxon>Myidae</taxon>
        <taxon>Mya</taxon>
    </lineage>
</organism>
<protein>
    <submittedName>
        <fullName evidence="3">Uncharacterized protein</fullName>
    </submittedName>
</protein>